<evidence type="ECO:0000256" key="1">
    <source>
        <dbReference type="SAM" id="Phobius"/>
    </source>
</evidence>
<keyword evidence="1" id="KW-0812">Transmembrane</keyword>
<organism evidence="2 3">
    <name type="scientific">Cymbomonas tetramitiformis</name>
    <dbReference type="NCBI Taxonomy" id="36881"/>
    <lineage>
        <taxon>Eukaryota</taxon>
        <taxon>Viridiplantae</taxon>
        <taxon>Chlorophyta</taxon>
        <taxon>Pyramimonadophyceae</taxon>
        <taxon>Pyramimonadales</taxon>
        <taxon>Pyramimonadaceae</taxon>
        <taxon>Cymbomonas</taxon>
    </lineage>
</organism>
<proteinExistence type="predicted"/>
<keyword evidence="3" id="KW-1185">Reference proteome</keyword>
<gene>
    <name evidence="2" type="ORF">CYMTET_29927</name>
</gene>
<evidence type="ECO:0000313" key="2">
    <source>
        <dbReference type="EMBL" id="KAK3261156.1"/>
    </source>
</evidence>
<dbReference type="Proteomes" id="UP001190700">
    <property type="component" value="Unassembled WGS sequence"/>
</dbReference>
<sequence>MGSKTGTPSAEKLFPYAWWLAPLTAILIYLNTLQHDFTFDDRLHVTGNPDVDSTRTRVQDVFLHDNWGWNITHERTNTQVAPLQA</sequence>
<reference evidence="2 3" key="1">
    <citation type="journal article" date="2015" name="Genome Biol. Evol.">
        <title>Comparative Genomics of a Bacterivorous Green Alga Reveals Evolutionary Causalities and Consequences of Phago-Mixotrophic Mode of Nutrition.</title>
        <authorList>
            <person name="Burns J.A."/>
            <person name="Paasch A."/>
            <person name="Narechania A."/>
            <person name="Kim E."/>
        </authorList>
    </citation>
    <scope>NUCLEOTIDE SEQUENCE [LARGE SCALE GENOMIC DNA]</scope>
    <source>
        <strain evidence="2 3">PLY_AMNH</strain>
    </source>
</reference>
<comment type="caution">
    <text evidence="2">The sequence shown here is derived from an EMBL/GenBank/DDBJ whole genome shotgun (WGS) entry which is preliminary data.</text>
</comment>
<dbReference type="EMBL" id="LGRX02017108">
    <property type="protein sequence ID" value="KAK3261156.1"/>
    <property type="molecule type" value="Genomic_DNA"/>
</dbReference>
<feature type="transmembrane region" description="Helical" evidence="1">
    <location>
        <begin position="16"/>
        <end position="33"/>
    </location>
</feature>
<keyword evidence="1" id="KW-1133">Transmembrane helix</keyword>
<evidence type="ECO:0000313" key="3">
    <source>
        <dbReference type="Proteomes" id="UP001190700"/>
    </source>
</evidence>
<dbReference type="AlphaFoldDB" id="A0AAE0FLF3"/>
<protein>
    <submittedName>
        <fullName evidence="2">Uncharacterized protein</fullName>
    </submittedName>
</protein>
<name>A0AAE0FLF3_9CHLO</name>
<keyword evidence="1" id="KW-0472">Membrane</keyword>
<accession>A0AAE0FLF3</accession>